<dbReference type="InterPro" id="IPR050493">
    <property type="entry name" value="FAD-dep_Monooxygenase_BioMet"/>
</dbReference>
<dbReference type="Proteomes" id="UP000813444">
    <property type="component" value="Unassembled WGS sequence"/>
</dbReference>
<dbReference type="InterPro" id="IPR002938">
    <property type="entry name" value="FAD-bd"/>
</dbReference>
<evidence type="ECO:0000256" key="5">
    <source>
        <dbReference type="ARBA" id="ARBA00023033"/>
    </source>
</evidence>
<evidence type="ECO:0000259" key="6">
    <source>
        <dbReference type="Pfam" id="PF01494"/>
    </source>
</evidence>
<keyword evidence="4" id="KW-0560">Oxidoreductase</keyword>
<dbReference type="Gene3D" id="3.50.50.60">
    <property type="entry name" value="FAD/NAD(P)-binding domain"/>
    <property type="match status" value="1"/>
</dbReference>
<evidence type="ECO:0000256" key="2">
    <source>
        <dbReference type="ARBA" id="ARBA00022630"/>
    </source>
</evidence>
<accession>A0A8K0WM05</accession>
<keyword evidence="8" id="KW-1185">Reference proteome</keyword>
<evidence type="ECO:0000256" key="4">
    <source>
        <dbReference type="ARBA" id="ARBA00023002"/>
    </source>
</evidence>
<dbReference type="EMBL" id="JAGPNK010000018">
    <property type="protein sequence ID" value="KAH7305421.1"/>
    <property type="molecule type" value="Genomic_DNA"/>
</dbReference>
<dbReference type="SUPFAM" id="SSF51905">
    <property type="entry name" value="FAD/NAD(P)-binding domain"/>
    <property type="match status" value="1"/>
</dbReference>
<keyword evidence="3" id="KW-0274">FAD</keyword>
<dbReference type="AlphaFoldDB" id="A0A8K0WM05"/>
<evidence type="ECO:0000256" key="3">
    <source>
        <dbReference type="ARBA" id="ARBA00022827"/>
    </source>
</evidence>
<dbReference type="SUPFAM" id="SSF54373">
    <property type="entry name" value="FAD-linked reductases, C-terminal domain"/>
    <property type="match status" value="1"/>
</dbReference>
<evidence type="ECO:0000256" key="1">
    <source>
        <dbReference type="ARBA" id="ARBA00007992"/>
    </source>
</evidence>
<dbReference type="OrthoDB" id="1878542at2759"/>
<dbReference type="PANTHER" id="PTHR13789:SF147">
    <property type="entry name" value="PUTATIVE (AFU_ORTHOLOGUE AFUA_2G01950)-RELATED"/>
    <property type="match status" value="1"/>
</dbReference>
<organism evidence="7 8">
    <name type="scientific">Stachybotrys elegans</name>
    <dbReference type="NCBI Taxonomy" id="80388"/>
    <lineage>
        <taxon>Eukaryota</taxon>
        <taxon>Fungi</taxon>
        <taxon>Dikarya</taxon>
        <taxon>Ascomycota</taxon>
        <taxon>Pezizomycotina</taxon>
        <taxon>Sordariomycetes</taxon>
        <taxon>Hypocreomycetidae</taxon>
        <taxon>Hypocreales</taxon>
        <taxon>Stachybotryaceae</taxon>
        <taxon>Stachybotrys</taxon>
    </lineage>
</organism>
<dbReference type="Pfam" id="PF01494">
    <property type="entry name" value="FAD_binding_3"/>
    <property type="match status" value="1"/>
</dbReference>
<dbReference type="PANTHER" id="PTHR13789">
    <property type="entry name" value="MONOOXYGENASE"/>
    <property type="match status" value="1"/>
</dbReference>
<gene>
    <name evidence="7" type="ORF">B0I35DRAFT_400046</name>
</gene>
<protein>
    <recommendedName>
        <fullName evidence="6">FAD-binding domain-containing protein</fullName>
    </recommendedName>
</protein>
<dbReference type="GO" id="GO:0071949">
    <property type="term" value="F:FAD binding"/>
    <property type="evidence" value="ECO:0007669"/>
    <property type="project" value="InterPro"/>
</dbReference>
<comment type="caution">
    <text evidence="7">The sequence shown here is derived from an EMBL/GenBank/DDBJ whole genome shotgun (WGS) entry which is preliminary data.</text>
</comment>
<keyword evidence="2" id="KW-0285">Flavoprotein</keyword>
<dbReference type="InterPro" id="IPR036188">
    <property type="entry name" value="FAD/NAD-bd_sf"/>
</dbReference>
<reference evidence="7" key="1">
    <citation type="journal article" date="2021" name="Nat. Commun.">
        <title>Genetic determinants of endophytism in the Arabidopsis root mycobiome.</title>
        <authorList>
            <person name="Mesny F."/>
            <person name="Miyauchi S."/>
            <person name="Thiergart T."/>
            <person name="Pickel B."/>
            <person name="Atanasova L."/>
            <person name="Karlsson M."/>
            <person name="Huettel B."/>
            <person name="Barry K.W."/>
            <person name="Haridas S."/>
            <person name="Chen C."/>
            <person name="Bauer D."/>
            <person name="Andreopoulos W."/>
            <person name="Pangilinan J."/>
            <person name="LaButti K."/>
            <person name="Riley R."/>
            <person name="Lipzen A."/>
            <person name="Clum A."/>
            <person name="Drula E."/>
            <person name="Henrissat B."/>
            <person name="Kohler A."/>
            <person name="Grigoriev I.V."/>
            <person name="Martin F.M."/>
            <person name="Hacquard S."/>
        </authorList>
    </citation>
    <scope>NUCLEOTIDE SEQUENCE</scope>
    <source>
        <strain evidence="7">MPI-CAGE-CH-0235</strain>
    </source>
</reference>
<dbReference type="PRINTS" id="PR00420">
    <property type="entry name" value="RNGMNOXGNASE"/>
</dbReference>
<evidence type="ECO:0000313" key="8">
    <source>
        <dbReference type="Proteomes" id="UP000813444"/>
    </source>
</evidence>
<name>A0A8K0WM05_9HYPO</name>
<comment type="similarity">
    <text evidence="1">Belongs to the paxM FAD-dependent monooxygenase family.</text>
</comment>
<dbReference type="FunFam" id="3.50.50.60:FF:000115">
    <property type="entry name" value="Salicylate hydroxylase, putative"/>
    <property type="match status" value="1"/>
</dbReference>
<feature type="domain" description="FAD-binding" evidence="6">
    <location>
        <begin position="8"/>
        <end position="345"/>
    </location>
</feature>
<sequence length="449" mass="49350">MATSTDRRVAIIGSGMGGLTACLAFAKKGFRHIDVYESALGLGFVGAGIQIAPNLIRVLDRLGCWDGSTVEKEGTRVSEAIVLDGATNAEMMRTDMSGLCDKYGYPHYAGHRASLAGTLYEAALKEPNVRFHFGETLQDVTSFAPGRVNFVIKSRDGESRTMNADILIGADGIKSVVRTTLLRELGLHGQVKETGQAAYRILLTRRELEPYPELLSFLDSNAVRRWIGEKRHVICYPIDDHRIYNISTCQPDVNFAGTANTTWTTKGSKKQMMDTFSDFNPLIKQMLSLVPDGEVVEWRMRSHTPLDEWTHGGVALIGDACHPTLPHLSQGAAMSIEDGATVAEVVGLLFDTEGAGAGWEAVTKALKVYHLLRKDRTATIVEMAAFSGRVLHLGEGAAKVERDRQFANTKGGKGANPDKWLDPEVQQMVYGHDCIKEVRERFEELFSSM</sequence>
<evidence type="ECO:0000313" key="7">
    <source>
        <dbReference type="EMBL" id="KAH7305421.1"/>
    </source>
</evidence>
<dbReference type="PROSITE" id="PS51257">
    <property type="entry name" value="PROKAR_LIPOPROTEIN"/>
    <property type="match status" value="1"/>
</dbReference>
<dbReference type="GO" id="GO:0004497">
    <property type="term" value="F:monooxygenase activity"/>
    <property type="evidence" value="ECO:0007669"/>
    <property type="project" value="UniProtKB-KW"/>
</dbReference>
<proteinExistence type="inferred from homology"/>
<keyword evidence="5" id="KW-0503">Monooxygenase</keyword>